<feature type="domain" description="GST N-terminal" evidence="1">
    <location>
        <begin position="20"/>
        <end position="111"/>
    </location>
</feature>
<gene>
    <name evidence="2" type="ORF">KAF25_008736</name>
</gene>
<evidence type="ECO:0000313" key="2">
    <source>
        <dbReference type="EMBL" id="KAG5665002.1"/>
    </source>
</evidence>
<dbReference type="InterPro" id="IPR036249">
    <property type="entry name" value="Thioredoxin-like_sf"/>
</dbReference>
<dbReference type="InterPro" id="IPR004045">
    <property type="entry name" value="Glutathione_S-Trfase_N"/>
</dbReference>
<dbReference type="SUPFAM" id="SSF52833">
    <property type="entry name" value="Thioredoxin-like"/>
    <property type="match status" value="1"/>
</dbReference>
<reference evidence="2" key="1">
    <citation type="submission" date="2021-04" db="EMBL/GenBank/DDBJ databases">
        <title>Draft genome of Fusarium avenaceum strain F156N33, isolated from an atmospheric sample in Virginia.</title>
        <authorList>
            <person name="Yang S."/>
            <person name="Vinatzer B.A."/>
            <person name="Coleman J."/>
        </authorList>
    </citation>
    <scope>NUCLEOTIDE SEQUENCE</scope>
    <source>
        <strain evidence="2">F156N33</strain>
    </source>
</reference>
<proteinExistence type="predicted"/>
<accession>A0A9P7HHD2</accession>
<dbReference type="Gene3D" id="3.40.30.10">
    <property type="entry name" value="Glutaredoxin"/>
    <property type="match status" value="1"/>
</dbReference>
<name>A0A9P7HHD2_9HYPO</name>
<evidence type="ECO:0000259" key="1">
    <source>
        <dbReference type="PROSITE" id="PS50404"/>
    </source>
</evidence>
<sequence>MLRGLTEITQNFKMTHWKDAEYTLYSSPFSLYSMMARHTVQLGPTTHNAMPPKSITLSFVNHKAHENLNEEYLKINPKGQVPSMTGNLLDQTLTDSYSISLHLAEKHYPAMLGGPHEDVVRNLFERLHAVYGLSISNNNPTPEMIKYHHSPVEEILKRDDISAEYRKALEAKLAFHNKYNGVAFHPDVVAKNRADVQRIFEEVVEHRRKSGTIDQDEEWTFGAEVGPTILDSHILPFALRCMEVGNGLVPPELQRWAKAKEKSPLWYKVMCGRPTTYHPSMGPVAEMQDMMTL</sequence>
<dbReference type="EMBL" id="JAGPUO010000002">
    <property type="protein sequence ID" value="KAG5665002.1"/>
    <property type="molecule type" value="Genomic_DNA"/>
</dbReference>
<dbReference type="Pfam" id="PF13417">
    <property type="entry name" value="GST_N_3"/>
    <property type="match status" value="1"/>
</dbReference>
<dbReference type="Proteomes" id="UP000782241">
    <property type="component" value="Unassembled WGS sequence"/>
</dbReference>
<evidence type="ECO:0000313" key="3">
    <source>
        <dbReference type="Proteomes" id="UP000782241"/>
    </source>
</evidence>
<organism evidence="2 3">
    <name type="scientific">Fusarium avenaceum</name>
    <dbReference type="NCBI Taxonomy" id="40199"/>
    <lineage>
        <taxon>Eukaryota</taxon>
        <taxon>Fungi</taxon>
        <taxon>Dikarya</taxon>
        <taxon>Ascomycota</taxon>
        <taxon>Pezizomycotina</taxon>
        <taxon>Sordariomycetes</taxon>
        <taxon>Hypocreomycetidae</taxon>
        <taxon>Hypocreales</taxon>
        <taxon>Nectriaceae</taxon>
        <taxon>Fusarium</taxon>
        <taxon>Fusarium tricinctum species complex</taxon>
    </lineage>
</organism>
<dbReference type="PROSITE" id="PS50404">
    <property type="entry name" value="GST_NTER"/>
    <property type="match status" value="1"/>
</dbReference>
<keyword evidence="3" id="KW-1185">Reference proteome</keyword>
<dbReference type="AlphaFoldDB" id="A0A9P7HHD2"/>
<comment type="caution">
    <text evidence="2">The sequence shown here is derived from an EMBL/GenBank/DDBJ whole genome shotgun (WGS) entry which is preliminary data.</text>
</comment>
<protein>
    <recommendedName>
        <fullName evidence="1">GST N-terminal domain-containing protein</fullName>
    </recommendedName>
</protein>